<feature type="transmembrane region" description="Helical" evidence="2">
    <location>
        <begin position="138"/>
        <end position="159"/>
    </location>
</feature>
<dbReference type="PANTHER" id="PTHR45138:SF9">
    <property type="entry name" value="DIGUANYLATE CYCLASE DGCM-RELATED"/>
    <property type="match status" value="1"/>
</dbReference>
<feature type="region of interest" description="Disordered" evidence="1">
    <location>
        <begin position="370"/>
        <end position="389"/>
    </location>
</feature>
<dbReference type="OrthoDB" id="9759607at2"/>
<sequence>MVYLFPNEAMSPGVKPMDYESITYNRYRWNRMLLNGFWSILVLTIVLESLYSTVSELPRTQFIIEYMVRPSALLLGLLLMAELGLRLYNGRYQDYIVILTSTLIAFTIVYIHNTINYLILALFLPIMVSIFYFQIKKLLFALSNTLASLYIMYGTNYFAANDISIVGLITITVMFCTFTLIAWGILSRGKELHSHLKSNFERNQELLVKTIWMDKLAKTDALTGLYNHMTFHEYFEKLIDQHERYGLALQLAIIDIDNFKRVNDTYGHRAGDAILKSVSELLRSKSRVNDFIARYGGEEFAVLFTDQSSKESLTVAEQIREALSKLPQQSLGGEPITVSIGFGEYSTAEGKEHFFNRVDTALYQAKNSGRNRTVLSAEPPHETEQSQLA</sequence>
<feature type="transmembrane region" description="Helical" evidence="2">
    <location>
        <begin position="165"/>
        <end position="186"/>
    </location>
</feature>
<dbReference type="Proteomes" id="UP000272528">
    <property type="component" value="Chromosome"/>
</dbReference>
<dbReference type="EMBL" id="CP034437">
    <property type="protein sequence ID" value="AZN40154.1"/>
    <property type="molecule type" value="Genomic_DNA"/>
</dbReference>
<gene>
    <name evidence="4" type="ORF">EJC50_11195</name>
</gene>
<dbReference type="CDD" id="cd01949">
    <property type="entry name" value="GGDEF"/>
    <property type="match status" value="1"/>
</dbReference>
<organism evidence="4 5">
    <name type="scientific">Paenibacillus albus</name>
    <dbReference type="NCBI Taxonomy" id="2495582"/>
    <lineage>
        <taxon>Bacteria</taxon>
        <taxon>Bacillati</taxon>
        <taxon>Bacillota</taxon>
        <taxon>Bacilli</taxon>
        <taxon>Bacillales</taxon>
        <taxon>Paenibacillaceae</taxon>
        <taxon>Paenibacillus</taxon>
    </lineage>
</organism>
<accession>A0A3Q8X4B7</accession>
<proteinExistence type="predicted"/>
<protein>
    <submittedName>
        <fullName evidence="4">GGDEF domain-containing protein</fullName>
    </submittedName>
</protein>
<evidence type="ECO:0000259" key="3">
    <source>
        <dbReference type="PROSITE" id="PS50887"/>
    </source>
</evidence>
<keyword evidence="2" id="KW-1133">Transmembrane helix</keyword>
<feature type="transmembrane region" description="Helical" evidence="2">
    <location>
        <begin position="95"/>
        <end position="111"/>
    </location>
</feature>
<feature type="transmembrane region" description="Helical" evidence="2">
    <location>
        <begin position="32"/>
        <end position="51"/>
    </location>
</feature>
<dbReference type="SMART" id="SM00267">
    <property type="entry name" value="GGDEF"/>
    <property type="match status" value="1"/>
</dbReference>
<evidence type="ECO:0000313" key="4">
    <source>
        <dbReference type="EMBL" id="AZN40154.1"/>
    </source>
</evidence>
<dbReference type="InterPro" id="IPR043128">
    <property type="entry name" value="Rev_trsase/Diguanyl_cyclase"/>
</dbReference>
<feature type="transmembrane region" description="Helical" evidence="2">
    <location>
        <begin position="117"/>
        <end position="133"/>
    </location>
</feature>
<dbReference type="GO" id="GO:0052621">
    <property type="term" value="F:diguanylate cyclase activity"/>
    <property type="evidence" value="ECO:0007669"/>
    <property type="project" value="TreeGrafter"/>
</dbReference>
<dbReference type="InterPro" id="IPR050469">
    <property type="entry name" value="Diguanylate_Cyclase"/>
</dbReference>
<evidence type="ECO:0000256" key="1">
    <source>
        <dbReference type="SAM" id="MobiDB-lite"/>
    </source>
</evidence>
<dbReference type="FunFam" id="3.30.70.270:FF:000001">
    <property type="entry name" value="Diguanylate cyclase domain protein"/>
    <property type="match status" value="1"/>
</dbReference>
<feature type="compositionally biased region" description="Basic and acidic residues" evidence="1">
    <location>
        <begin position="379"/>
        <end position="389"/>
    </location>
</feature>
<dbReference type="PANTHER" id="PTHR45138">
    <property type="entry name" value="REGULATORY COMPONENTS OF SENSORY TRANSDUCTION SYSTEM"/>
    <property type="match status" value="1"/>
</dbReference>
<dbReference type="SUPFAM" id="SSF55073">
    <property type="entry name" value="Nucleotide cyclase"/>
    <property type="match status" value="1"/>
</dbReference>
<dbReference type="InterPro" id="IPR000160">
    <property type="entry name" value="GGDEF_dom"/>
</dbReference>
<feature type="domain" description="GGDEF" evidence="3">
    <location>
        <begin position="247"/>
        <end position="378"/>
    </location>
</feature>
<dbReference type="AlphaFoldDB" id="A0A3Q8X4B7"/>
<dbReference type="Gene3D" id="3.30.70.270">
    <property type="match status" value="1"/>
</dbReference>
<dbReference type="PROSITE" id="PS50887">
    <property type="entry name" value="GGDEF"/>
    <property type="match status" value="1"/>
</dbReference>
<dbReference type="NCBIfam" id="TIGR00254">
    <property type="entry name" value="GGDEF"/>
    <property type="match status" value="1"/>
</dbReference>
<keyword evidence="2" id="KW-0812">Transmembrane</keyword>
<dbReference type="InterPro" id="IPR029787">
    <property type="entry name" value="Nucleotide_cyclase"/>
</dbReference>
<evidence type="ECO:0000313" key="5">
    <source>
        <dbReference type="Proteomes" id="UP000272528"/>
    </source>
</evidence>
<feature type="transmembrane region" description="Helical" evidence="2">
    <location>
        <begin position="71"/>
        <end position="88"/>
    </location>
</feature>
<keyword evidence="5" id="KW-1185">Reference proteome</keyword>
<name>A0A3Q8X4B7_9BACL</name>
<reference evidence="5" key="1">
    <citation type="submission" date="2018-12" db="EMBL/GenBank/DDBJ databases">
        <title>Genome sequence of Peanibacillus sp.</title>
        <authorList>
            <person name="Subramani G."/>
            <person name="Srinivasan S."/>
            <person name="Kim M.K."/>
        </authorList>
    </citation>
    <scope>NUCLEOTIDE SEQUENCE [LARGE SCALE GENOMIC DNA]</scope>
    <source>
        <strain evidence="5">18JY67-1</strain>
    </source>
</reference>
<keyword evidence="2" id="KW-0472">Membrane</keyword>
<dbReference type="KEGG" id="palb:EJC50_11195"/>
<dbReference type="Pfam" id="PF00990">
    <property type="entry name" value="GGDEF"/>
    <property type="match status" value="1"/>
</dbReference>
<evidence type="ECO:0000256" key="2">
    <source>
        <dbReference type="SAM" id="Phobius"/>
    </source>
</evidence>